<keyword evidence="3 7" id="KW-0133">Cell shape</keyword>
<comment type="function">
    <text evidence="7">Provides the (R)-glutamate required for cell wall biosynthesis.</text>
</comment>
<evidence type="ECO:0000256" key="6">
    <source>
        <dbReference type="ARBA" id="ARBA00023316"/>
    </source>
</evidence>
<keyword evidence="6 7" id="KW-0961">Cell wall biogenesis/degradation</keyword>
<dbReference type="HOGENOM" id="CLU_052344_2_1_0"/>
<dbReference type="RefSeq" id="WP_013615698.1">
    <property type="nucleotide sequence ID" value="NC_015161.1"/>
</dbReference>
<dbReference type="KEGG" id="dpt:Deipr_1959"/>
<feature type="binding site" evidence="7">
    <location>
        <begin position="188"/>
        <end position="189"/>
    </location>
    <ligand>
        <name>substrate</name>
    </ligand>
</feature>
<reference evidence="10" key="1">
    <citation type="submission" date="2011-02" db="EMBL/GenBank/DDBJ databases">
        <title>The complete sequence of chromosome of Deinococcus proteolyticus DSM 20540.</title>
        <authorList>
            <consortium name="US DOE Joint Genome Institute (JGI-PGF)"/>
            <person name="Lucas S."/>
            <person name="Copeland A."/>
            <person name="Lapidus A."/>
            <person name="Bruce D."/>
            <person name="Goodwin L."/>
            <person name="Pitluck S."/>
            <person name="Kyrpides N."/>
            <person name="Mavromatis K."/>
            <person name="Pagani I."/>
            <person name="Ivanova N."/>
            <person name="Ovchinnikova G."/>
            <person name="Zeytun A."/>
            <person name="Detter J.C."/>
            <person name="Han C."/>
            <person name="Land M."/>
            <person name="Hauser L."/>
            <person name="Markowitz V."/>
            <person name="Cheng J.-F."/>
            <person name="Hugenholtz P."/>
            <person name="Woyke T."/>
            <person name="Wu D."/>
            <person name="Pukall R."/>
            <person name="Steenblock K."/>
            <person name="Brambilla E."/>
            <person name="Klenk H.-P."/>
            <person name="Eisen J.A."/>
        </authorList>
    </citation>
    <scope>NUCLEOTIDE SEQUENCE [LARGE SCALE GENOMIC DNA]</scope>
    <source>
        <strain evidence="10">ATCC 35074 / DSM 20540 / JCM 6276 / NBRC 101906 / NCIMB 13154 / VKM Ac-1939 / CCM 2703 / MRP</strain>
    </source>
</reference>
<dbReference type="STRING" id="693977.Deipr_1959"/>
<keyword evidence="10" id="KW-1185">Reference proteome</keyword>
<feature type="binding site" evidence="7">
    <location>
        <begin position="43"/>
        <end position="44"/>
    </location>
    <ligand>
        <name>substrate</name>
    </ligand>
</feature>
<dbReference type="EMBL" id="CP002536">
    <property type="protein sequence ID" value="ADY27090.1"/>
    <property type="molecule type" value="Genomic_DNA"/>
</dbReference>
<reference evidence="9 10" key="2">
    <citation type="journal article" date="2012" name="Stand. Genomic Sci.">
        <title>Complete genome sequence of the orange-red pigmented, radioresistant Deinococcus proteolyticus type strain (MRP(T)).</title>
        <authorList>
            <person name="Copeland A."/>
            <person name="Zeytun A."/>
            <person name="Yassawong M."/>
            <person name="Nolan M."/>
            <person name="Lucas S."/>
            <person name="Hammon N."/>
            <person name="Deshpande S."/>
            <person name="Cheng J.F."/>
            <person name="Han C."/>
            <person name="Tapia R."/>
            <person name="Goodwin L.A."/>
            <person name="Pitluck S."/>
            <person name="Mavromatis K."/>
            <person name="Liolios K."/>
            <person name="Pagani I."/>
            <person name="Ivanova N."/>
            <person name="Mikhailova N."/>
            <person name="Pati A."/>
            <person name="Chen A."/>
            <person name="Palaniappan K."/>
            <person name="Land M."/>
            <person name="Hauser L."/>
            <person name="Jeffries C.D."/>
            <person name="Brambilla E.M."/>
            <person name="Rohde M."/>
            <person name="Sikorski J."/>
            <person name="Pukall R."/>
            <person name="Goker M."/>
            <person name="Detter J.C."/>
            <person name="Woyke T."/>
            <person name="Bristow J."/>
            <person name="Eisen J.A."/>
            <person name="Markowitz V."/>
            <person name="Hugenholtz P."/>
            <person name="Kyrpides N.C."/>
            <person name="Klenk H.P."/>
            <person name="Lapidus A."/>
        </authorList>
    </citation>
    <scope>NUCLEOTIDE SEQUENCE [LARGE SCALE GENOMIC DNA]</scope>
    <source>
        <strain evidence="10">ATCC 35074 / DSM 20540 / JCM 6276 / NBRC 101906 / NCIMB 13154 / VKM Ac-1939 / CCM 2703 / MRP</strain>
    </source>
</reference>
<dbReference type="InterPro" id="IPR033134">
    <property type="entry name" value="Asp/Glu_racemase_AS_2"/>
</dbReference>
<dbReference type="GO" id="GO:0008881">
    <property type="term" value="F:glutamate racemase activity"/>
    <property type="evidence" value="ECO:0007669"/>
    <property type="project" value="UniProtKB-UniRule"/>
</dbReference>
<evidence type="ECO:0000313" key="10">
    <source>
        <dbReference type="Proteomes" id="UP000007718"/>
    </source>
</evidence>
<dbReference type="Pfam" id="PF01177">
    <property type="entry name" value="Asp_Glu_race"/>
    <property type="match status" value="1"/>
</dbReference>
<comment type="catalytic activity">
    <reaction evidence="1 7">
        <text>L-glutamate = D-glutamate</text>
        <dbReference type="Rhea" id="RHEA:12813"/>
        <dbReference type="ChEBI" id="CHEBI:29985"/>
        <dbReference type="ChEBI" id="CHEBI:29986"/>
        <dbReference type="EC" id="5.1.1.3"/>
    </reaction>
</comment>
<dbReference type="OrthoDB" id="9801055at2"/>
<dbReference type="Proteomes" id="UP000007718">
    <property type="component" value="Chromosome"/>
</dbReference>
<dbReference type="SUPFAM" id="SSF53681">
    <property type="entry name" value="Aspartate/glutamate racemase"/>
    <property type="match status" value="2"/>
</dbReference>
<name>F0RMF3_DEIPM</name>
<proteinExistence type="inferred from homology"/>
<feature type="active site" description="Proton donor/acceptor" evidence="7">
    <location>
        <position position="187"/>
    </location>
</feature>
<keyword evidence="4 7" id="KW-0573">Peptidoglycan synthesis</keyword>
<dbReference type="PANTHER" id="PTHR21198:SF2">
    <property type="entry name" value="GLUTAMATE RACEMASE"/>
    <property type="match status" value="1"/>
</dbReference>
<evidence type="ECO:0000256" key="7">
    <source>
        <dbReference type="HAMAP-Rule" id="MF_00258"/>
    </source>
</evidence>
<keyword evidence="5 7" id="KW-0413">Isomerase</keyword>
<gene>
    <name evidence="7" type="primary">murI</name>
    <name evidence="9" type="ordered locus">Deipr_1959</name>
</gene>
<evidence type="ECO:0000313" key="9">
    <source>
        <dbReference type="EMBL" id="ADY27090.1"/>
    </source>
</evidence>
<dbReference type="PROSITE" id="PS00923">
    <property type="entry name" value="ASP_GLU_RACEMASE_1"/>
    <property type="match status" value="1"/>
</dbReference>
<dbReference type="GO" id="GO:0008360">
    <property type="term" value="P:regulation of cell shape"/>
    <property type="evidence" value="ECO:0007669"/>
    <property type="project" value="UniProtKB-KW"/>
</dbReference>
<evidence type="ECO:0000256" key="3">
    <source>
        <dbReference type="ARBA" id="ARBA00022960"/>
    </source>
</evidence>
<dbReference type="HAMAP" id="MF_00258">
    <property type="entry name" value="Glu_racemase"/>
    <property type="match status" value="1"/>
</dbReference>
<sequence length="365" mass="38725">MNDAAPIGVFDSGVGGLSVLAELRRALPDERFCYLADTAHLPYGTRSDDDIRRLTEAAARWLHGRGCKALVVACNTASAYGLQHLRGTFPEWPVVGLVPAVKPAALNTRSGVIGVMATPATLRGSKLQQSVAEWAAPRGVQVMLTTSPKLVPLVERGEADSPDARALLRQLLRPLAEAGADQLVLGCTHYPFLSGSIRREFKDQFTLVDSGGAVARQTARVLAERGLLAPAAEPSSTPQPSSPQPTSLQLASPQVEYYVTGDPQAAQQIMLQLLGETVTVRAARVNASLGQSSAQRLPGGTDCTMTKDSTQETATSGYVDTDQQAEITEGMQGATGDADANGLDPKADPQEKLAELEKNMQDIQQ</sequence>
<feature type="active site" description="Proton donor/acceptor" evidence="7">
    <location>
        <position position="74"/>
    </location>
</feature>
<dbReference type="PROSITE" id="PS00924">
    <property type="entry name" value="ASP_GLU_RACEMASE_2"/>
    <property type="match status" value="1"/>
</dbReference>
<evidence type="ECO:0000256" key="8">
    <source>
        <dbReference type="SAM" id="MobiDB-lite"/>
    </source>
</evidence>
<evidence type="ECO:0000256" key="4">
    <source>
        <dbReference type="ARBA" id="ARBA00022984"/>
    </source>
</evidence>
<dbReference type="InterPro" id="IPR015942">
    <property type="entry name" value="Asp/Glu/hydantoin_racemase"/>
</dbReference>
<dbReference type="NCBIfam" id="TIGR00067">
    <property type="entry name" value="glut_race"/>
    <property type="match status" value="1"/>
</dbReference>
<feature type="binding site" evidence="7">
    <location>
        <begin position="75"/>
        <end position="76"/>
    </location>
    <ligand>
        <name>substrate</name>
    </ligand>
</feature>
<protein>
    <recommendedName>
        <fullName evidence="2 7">Glutamate racemase</fullName>
        <ecNumber evidence="2 7">5.1.1.3</ecNumber>
    </recommendedName>
</protein>
<dbReference type="UniPathway" id="UPA00219"/>
<comment type="similarity">
    <text evidence="7">Belongs to the aspartate/glutamate racemases family.</text>
</comment>
<dbReference type="InterPro" id="IPR001920">
    <property type="entry name" value="Asp/Glu_race"/>
</dbReference>
<dbReference type="GO" id="GO:0071555">
    <property type="term" value="P:cell wall organization"/>
    <property type="evidence" value="ECO:0007669"/>
    <property type="project" value="UniProtKB-KW"/>
</dbReference>
<organism evidence="9 10">
    <name type="scientific">Deinococcus proteolyticus (strain ATCC 35074 / DSM 20540 / JCM 6276 / NBRC 101906 / NCIMB 13154 / VKM Ac-1939 / CCM 2703 / MRP)</name>
    <dbReference type="NCBI Taxonomy" id="693977"/>
    <lineage>
        <taxon>Bacteria</taxon>
        <taxon>Thermotogati</taxon>
        <taxon>Deinococcota</taxon>
        <taxon>Deinococci</taxon>
        <taxon>Deinococcales</taxon>
        <taxon>Deinococcaceae</taxon>
        <taxon>Deinococcus</taxon>
    </lineage>
</organism>
<dbReference type="AlphaFoldDB" id="F0RMF3"/>
<evidence type="ECO:0000256" key="5">
    <source>
        <dbReference type="ARBA" id="ARBA00023235"/>
    </source>
</evidence>
<evidence type="ECO:0000256" key="1">
    <source>
        <dbReference type="ARBA" id="ARBA00001602"/>
    </source>
</evidence>
<dbReference type="EC" id="5.1.1.3" evidence="2 7"/>
<feature type="binding site" evidence="7">
    <location>
        <begin position="11"/>
        <end position="12"/>
    </location>
    <ligand>
        <name>substrate</name>
    </ligand>
</feature>
<accession>F0RMF3</accession>
<evidence type="ECO:0000256" key="2">
    <source>
        <dbReference type="ARBA" id="ARBA00013090"/>
    </source>
</evidence>
<feature type="region of interest" description="Disordered" evidence="8">
    <location>
        <begin position="307"/>
        <end position="350"/>
    </location>
</feature>
<dbReference type="InterPro" id="IPR018187">
    <property type="entry name" value="Asp/Glu_racemase_AS_1"/>
</dbReference>
<comment type="pathway">
    <text evidence="7">Cell wall biogenesis; peptidoglycan biosynthesis.</text>
</comment>
<dbReference type="FunFam" id="3.40.50.1860:FF:000001">
    <property type="entry name" value="Glutamate racemase"/>
    <property type="match status" value="1"/>
</dbReference>
<dbReference type="eggNOG" id="COG0796">
    <property type="taxonomic scope" value="Bacteria"/>
</dbReference>
<dbReference type="GO" id="GO:0009252">
    <property type="term" value="P:peptidoglycan biosynthetic process"/>
    <property type="evidence" value="ECO:0007669"/>
    <property type="project" value="UniProtKB-UniRule"/>
</dbReference>
<dbReference type="InterPro" id="IPR004391">
    <property type="entry name" value="Glu_race"/>
</dbReference>
<dbReference type="Gene3D" id="3.40.50.1860">
    <property type="match status" value="2"/>
</dbReference>
<dbReference type="PANTHER" id="PTHR21198">
    <property type="entry name" value="GLUTAMATE RACEMASE"/>
    <property type="match status" value="1"/>
</dbReference>
<feature type="compositionally biased region" description="Polar residues" evidence="8">
    <location>
        <begin position="307"/>
        <end position="326"/>
    </location>
</feature>